<proteinExistence type="predicted"/>
<reference evidence="3" key="1">
    <citation type="journal article" date="2019" name="Int. J. Syst. Evol. Microbiol.">
        <title>The Global Catalogue of Microorganisms (GCM) 10K type strain sequencing project: providing services to taxonomists for standard genome sequencing and annotation.</title>
        <authorList>
            <consortium name="The Broad Institute Genomics Platform"/>
            <consortium name="The Broad Institute Genome Sequencing Center for Infectious Disease"/>
            <person name="Wu L."/>
            <person name="Ma J."/>
        </authorList>
    </citation>
    <scope>NUCLEOTIDE SEQUENCE [LARGE SCALE GENOMIC DNA]</scope>
    <source>
        <strain evidence="3">KCTC 42498</strain>
    </source>
</reference>
<comment type="caution">
    <text evidence="2">The sequence shown here is derived from an EMBL/GenBank/DDBJ whole genome shotgun (WGS) entry which is preliminary data.</text>
</comment>
<dbReference type="EMBL" id="JBHULU010000012">
    <property type="protein sequence ID" value="MFD2513912.1"/>
    <property type="molecule type" value="Genomic_DNA"/>
</dbReference>
<gene>
    <name evidence="2" type="ORF">ACFSRY_08550</name>
</gene>
<dbReference type="Proteomes" id="UP001597544">
    <property type="component" value="Unassembled WGS sequence"/>
</dbReference>
<accession>A0ABW5ILL3</accession>
<sequence>MLLALPVFAQASVLTFTAKRGEVFQVKLDNRTVNHTASNYVRIAPLKPGRHYVEFKVRTRQGVYQMGQKVVVPAGVEANYVLRTVSRSGKAYLRLISEVPLVPPVPRPLPRYPDRYDDYDRDYDYEPVPPRYDDRYSGNCRYLMTAQEVDRLIQTMRSRDFESTKLSIARDAVRNGSILAEDLKRVLQQFDYETTRVEFAKYAYDYLCDKEHFYYIYDLFRFDSSVQELERYSGRR</sequence>
<dbReference type="Pfam" id="PF14771">
    <property type="entry name" value="DUF4476"/>
    <property type="match status" value="1"/>
</dbReference>
<dbReference type="RefSeq" id="WP_377506192.1">
    <property type="nucleotide sequence ID" value="NZ_JBHULU010000012.1"/>
</dbReference>
<evidence type="ECO:0000313" key="3">
    <source>
        <dbReference type="Proteomes" id="UP001597544"/>
    </source>
</evidence>
<evidence type="ECO:0000259" key="1">
    <source>
        <dbReference type="Pfam" id="PF14771"/>
    </source>
</evidence>
<keyword evidence="3" id="KW-1185">Reference proteome</keyword>
<organism evidence="2 3">
    <name type="scientific">Pontibacter locisalis</name>
    <dbReference type="NCBI Taxonomy" id="1719035"/>
    <lineage>
        <taxon>Bacteria</taxon>
        <taxon>Pseudomonadati</taxon>
        <taxon>Bacteroidota</taxon>
        <taxon>Cytophagia</taxon>
        <taxon>Cytophagales</taxon>
        <taxon>Hymenobacteraceae</taxon>
        <taxon>Pontibacter</taxon>
    </lineage>
</organism>
<evidence type="ECO:0000313" key="2">
    <source>
        <dbReference type="EMBL" id="MFD2513912.1"/>
    </source>
</evidence>
<dbReference type="InterPro" id="IPR028011">
    <property type="entry name" value="DUF4476"/>
</dbReference>
<feature type="domain" description="DUF4476" evidence="1">
    <location>
        <begin position="144"/>
        <end position="232"/>
    </location>
</feature>
<protein>
    <submittedName>
        <fullName evidence="2">DUF4476 domain-containing protein</fullName>
    </submittedName>
</protein>
<name>A0ABW5ILL3_9BACT</name>